<proteinExistence type="predicted"/>
<dbReference type="InterPro" id="IPR029058">
    <property type="entry name" value="AB_hydrolase_fold"/>
</dbReference>
<dbReference type="EMBL" id="SMZQ01000013">
    <property type="protein sequence ID" value="TDL32375.1"/>
    <property type="molecule type" value="Genomic_DNA"/>
</dbReference>
<protein>
    <submittedName>
        <fullName evidence="3">Alpha/beta hydrolase</fullName>
    </submittedName>
</protein>
<evidence type="ECO:0000259" key="2">
    <source>
        <dbReference type="Pfam" id="PF20434"/>
    </source>
</evidence>
<dbReference type="InterPro" id="IPR049492">
    <property type="entry name" value="BD-FAE-like_dom"/>
</dbReference>
<dbReference type="InterPro" id="IPR050300">
    <property type="entry name" value="GDXG_lipolytic_enzyme"/>
</dbReference>
<feature type="domain" description="BD-FAE-like" evidence="2">
    <location>
        <begin position="21"/>
        <end position="195"/>
    </location>
</feature>
<sequence length="260" mass="26420">MSVAIDLREVPAAAGTGGGTRPAFLVLPGGGYARQADHEAEPVAEWLASLGVHAFVLRYRVAPDRHPAPLEDAKEAMLYIRSGVHGLAVDPERVGVLGFSAGGHLAATLSTGAATGSPRLDVPAAVPDRSVLCYPVVSLTHEVHQGSVDNLLGGAPPSDLLAALSADLHVSSVTPPAFLWHTADDAAVPVGHSLRYAGALMAAGVPAELHVFPQGRHGLGLAGEEPGTAQWPSLCADWLARAGWAGPAAAAPLAAAAAKN</sequence>
<keyword evidence="1 3" id="KW-0378">Hydrolase</keyword>
<evidence type="ECO:0000313" key="4">
    <source>
        <dbReference type="Proteomes" id="UP000294621"/>
    </source>
</evidence>
<dbReference type="STRING" id="683150.G205_01359"/>
<evidence type="ECO:0000313" key="3">
    <source>
        <dbReference type="EMBL" id="TDL32375.1"/>
    </source>
</evidence>
<dbReference type="PANTHER" id="PTHR48081:SF6">
    <property type="entry name" value="PEPTIDASE S9 PROLYL OLIGOPEPTIDASE CATALYTIC DOMAIN-CONTAINING PROTEIN"/>
    <property type="match status" value="1"/>
</dbReference>
<comment type="caution">
    <text evidence="3">The sequence shown here is derived from an EMBL/GenBank/DDBJ whole genome shotgun (WGS) entry which is preliminary data.</text>
</comment>
<dbReference type="SUPFAM" id="SSF53474">
    <property type="entry name" value="alpha/beta-Hydrolases"/>
    <property type="match status" value="1"/>
</dbReference>
<reference evidence="3 4" key="1">
    <citation type="submission" date="2019-03" db="EMBL/GenBank/DDBJ databases">
        <title>Genome Sequencing and Assembly of Various Microbes Isolated from Partially Reclaimed Soil and Acid Mine Drainage (AMD) Site.</title>
        <authorList>
            <person name="Steinbock B."/>
            <person name="Bechtold R."/>
            <person name="Sevigny J.L."/>
            <person name="Thomas D."/>
            <person name="Cuthill L.R."/>
            <person name="Aveiro Johannsen E.J."/>
            <person name="Thomas K."/>
            <person name="Ghosh A."/>
        </authorList>
    </citation>
    <scope>NUCLEOTIDE SEQUENCE [LARGE SCALE GENOMIC DNA]</scope>
    <source>
        <strain evidence="3 4">S-A1</strain>
    </source>
</reference>
<dbReference type="Pfam" id="PF20434">
    <property type="entry name" value="BD-FAE"/>
    <property type="match status" value="1"/>
</dbReference>
<dbReference type="GO" id="GO:0016787">
    <property type="term" value="F:hydrolase activity"/>
    <property type="evidence" value="ECO:0007669"/>
    <property type="project" value="UniProtKB-KW"/>
</dbReference>
<dbReference type="Gene3D" id="3.40.50.1820">
    <property type="entry name" value="alpha/beta hydrolase"/>
    <property type="match status" value="1"/>
</dbReference>
<dbReference type="RefSeq" id="WP_133351770.1">
    <property type="nucleotide sequence ID" value="NZ_SMZQ01000013.1"/>
</dbReference>
<name>A0A4R5XNE8_9MICC</name>
<dbReference type="Proteomes" id="UP000294621">
    <property type="component" value="Unassembled WGS sequence"/>
</dbReference>
<accession>A0A4R5XNE8</accession>
<dbReference type="AlphaFoldDB" id="A0A4R5XNE8"/>
<gene>
    <name evidence="3" type="ORF">E2R57_19115</name>
</gene>
<dbReference type="OrthoDB" id="9794725at2"/>
<organism evidence="3 4">
    <name type="scientific">Arthrobacter nitrophenolicus</name>
    <dbReference type="NCBI Taxonomy" id="683150"/>
    <lineage>
        <taxon>Bacteria</taxon>
        <taxon>Bacillati</taxon>
        <taxon>Actinomycetota</taxon>
        <taxon>Actinomycetes</taxon>
        <taxon>Micrococcales</taxon>
        <taxon>Micrococcaceae</taxon>
        <taxon>Arthrobacter</taxon>
    </lineage>
</organism>
<evidence type="ECO:0000256" key="1">
    <source>
        <dbReference type="ARBA" id="ARBA00022801"/>
    </source>
</evidence>
<dbReference type="PANTHER" id="PTHR48081">
    <property type="entry name" value="AB HYDROLASE SUPERFAMILY PROTEIN C4A8.06C"/>
    <property type="match status" value="1"/>
</dbReference>